<accession>A0A261V015</accession>
<dbReference type="Gene3D" id="2.40.110.10">
    <property type="entry name" value="Butyryl-CoA Dehydrogenase, subunit A, domain 2"/>
    <property type="match status" value="1"/>
</dbReference>
<evidence type="ECO:0000256" key="4">
    <source>
        <dbReference type="ARBA" id="ARBA00022827"/>
    </source>
</evidence>
<comment type="similarity">
    <text evidence="2">Belongs to the acyl-CoA dehydrogenase family.</text>
</comment>
<dbReference type="Pfam" id="PF02771">
    <property type="entry name" value="Acyl-CoA_dh_N"/>
    <property type="match status" value="1"/>
</dbReference>
<comment type="caution">
    <text evidence="14">The sequence shown here is derived from an EMBL/GenBank/DDBJ whole genome shotgun (WGS) entry which is preliminary data.</text>
</comment>
<dbReference type="InterPro" id="IPR006089">
    <property type="entry name" value="Acyl-CoA_DH_CS"/>
</dbReference>
<evidence type="ECO:0000259" key="13">
    <source>
        <dbReference type="Pfam" id="PF02771"/>
    </source>
</evidence>
<dbReference type="PANTHER" id="PTHR42807">
    <property type="entry name" value="GLUTARYL-COA DEHYDROGENASE, MITOCHONDRIAL"/>
    <property type="match status" value="1"/>
</dbReference>
<dbReference type="AlphaFoldDB" id="A0A261V015"/>
<dbReference type="PANTHER" id="PTHR42807:SF1">
    <property type="entry name" value="GLUTARYL-COA DEHYDROGENASE, MITOCHONDRIAL"/>
    <property type="match status" value="1"/>
</dbReference>
<feature type="domain" description="Acyl-CoA dehydrogenase/oxidase C-terminal" evidence="11">
    <location>
        <begin position="249"/>
        <end position="389"/>
    </location>
</feature>
<dbReference type="SUPFAM" id="SSF56645">
    <property type="entry name" value="Acyl-CoA dehydrogenase NM domain-like"/>
    <property type="match status" value="1"/>
</dbReference>
<dbReference type="InterPro" id="IPR036250">
    <property type="entry name" value="AcylCo_DH-like_C"/>
</dbReference>
<proteinExistence type="inferred from homology"/>
<evidence type="ECO:0000256" key="2">
    <source>
        <dbReference type="ARBA" id="ARBA00009347"/>
    </source>
</evidence>
<dbReference type="Gene3D" id="1.10.540.10">
    <property type="entry name" value="Acyl-CoA dehydrogenase/oxidase, N-terminal domain"/>
    <property type="match status" value="1"/>
</dbReference>
<feature type="domain" description="Acyl-CoA oxidase/dehydrogenase middle" evidence="12">
    <location>
        <begin position="136"/>
        <end position="231"/>
    </location>
</feature>
<dbReference type="GO" id="GO:0050660">
    <property type="term" value="F:flavin adenine dinucleotide binding"/>
    <property type="evidence" value="ECO:0007669"/>
    <property type="project" value="InterPro"/>
</dbReference>
<evidence type="ECO:0000259" key="11">
    <source>
        <dbReference type="Pfam" id="PF00441"/>
    </source>
</evidence>
<dbReference type="Pfam" id="PF00441">
    <property type="entry name" value="Acyl-CoA_dh_1"/>
    <property type="match status" value="1"/>
</dbReference>
<keyword evidence="4" id="KW-0274">FAD</keyword>
<comment type="cofactor">
    <cofactor evidence="1">
        <name>FAD</name>
        <dbReference type="ChEBI" id="CHEBI:57692"/>
    </cofactor>
</comment>
<dbReference type="InterPro" id="IPR013786">
    <property type="entry name" value="AcylCoA_DH/ox_N"/>
</dbReference>
<protein>
    <recommendedName>
        <fullName evidence="9">glutaryl-CoA dehydrogenase (ETF)</fullName>
        <ecNumber evidence="9">1.3.8.6</ecNumber>
    </recommendedName>
</protein>
<dbReference type="GO" id="GO:0004361">
    <property type="term" value="F:glutaryl-CoA dehydrogenase activity"/>
    <property type="evidence" value="ECO:0007669"/>
    <property type="project" value="UniProtKB-EC"/>
</dbReference>
<name>A0A261V015_9BORD</name>
<dbReference type="GO" id="GO:0000062">
    <property type="term" value="F:fatty-acyl-CoA binding"/>
    <property type="evidence" value="ECO:0007669"/>
    <property type="project" value="TreeGrafter"/>
</dbReference>
<comment type="catalytic activity">
    <reaction evidence="10">
        <text>glutaryl-CoA + oxidized [electron-transfer flavoprotein] + 2 H(+) = (2E)-butenoyl-CoA + reduced [electron-transfer flavoprotein] + CO2</text>
        <dbReference type="Rhea" id="RHEA:13389"/>
        <dbReference type="Rhea" id="RHEA-COMP:10685"/>
        <dbReference type="Rhea" id="RHEA-COMP:10686"/>
        <dbReference type="ChEBI" id="CHEBI:15378"/>
        <dbReference type="ChEBI" id="CHEBI:16526"/>
        <dbReference type="ChEBI" id="CHEBI:57332"/>
        <dbReference type="ChEBI" id="CHEBI:57378"/>
        <dbReference type="ChEBI" id="CHEBI:57692"/>
        <dbReference type="ChEBI" id="CHEBI:58307"/>
        <dbReference type="EC" id="1.3.8.6"/>
    </reaction>
</comment>
<organism evidence="14 15">
    <name type="scientific">Bordetella genomosp. 11</name>
    <dbReference type="NCBI Taxonomy" id="1416808"/>
    <lineage>
        <taxon>Bacteria</taxon>
        <taxon>Pseudomonadati</taxon>
        <taxon>Pseudomonadota</taxon>
        <taxon>Betaproteobacteria</taxon>
        <taxon>Burkholderiales</taxon>
        <taxon>Alcaligenaceae</taxon>
        <taxon>Bordetella</taxon>
    </lineage>
</organism>
<dbReference type="InterPro" id="IPR009100">
    <property type="entry name" value="AcylCoA_DH/oxidase_NM_dom_sf"/>
</dbReference>
<comment type="pathway">
    <text evidence="8">Amino-acid metabolism; tryptophan metabolism.</text>
</comment>
<evidence type="ECO:0000256" key="10">
    <source>
        <dbReference type="ARBA" id="ARBA00049493"/>
    </source>
</evidence>
<dbReference type="InterPro" id="IPR052033">
    <property type="entry name" value="Glutaryl-CoA_DH_mitochondrial"/>
</dbReference>
<dbReference type="EMBL" id="NEVS01000001">
    <property type="protein sequence ID" value="OZI67147.1"/>
    <property type="molecule type" value="Genomic_DNA"/>
</dbReference>
<evidence type="ECO:0000313" key="15">
    <source>
        <dbReference type="Proteomes" id="UP000215767"/>
    </source>
</evidence>
<keyword evidence="15" id="KW-1185">Reference proteome</keyword>
<dbReference type="OrthoDB" id="7807987at2"/>
<evidence type="ECO:0000256" key="9">
    <source>
        <dbReference type="ARBA" id="ARBA00039033"/>
    </source>
</evidence>
<reference evidence="15" key="1">
    <citation type="submission" date="2017-05" db="EMBL/GenBank/DDBJ databases">
        <title>Complete and WGS of Bordetella genogroups.</title>
        <authorList>
            <person name="Spilker T."/>
            <person name="Lipuma J."/>
        </authorList>
    </citation>
    <scope>NUCLEOTIDE SEQUENCE [LARGE SCALE GENOMIC DNA]</scope>
    <source>
        <strain evidence="15">AU8856</strain>
    </source>
</reference>
<keyword evidence="6" id="KW-0560">Oxidoreductase</keyword>
<dbReference type="FunFam" id="1.20.140.10:FF:000006">
    <property type="entry name" value="Glutaryl-CoA dehydrogenase, mitochondrial"/>
    <property type="match status" value="1"/>
</dbReference>
<dbReference type="CDD" id="cd01151">
    <property type="entry name" value="GCD"/>
    <property type="match status" value="1"/>
</dbReference>
<evidence type="ECO:0000256" key="1">
    <source>
        <dbReference type="ARBA" id="ARBA00001974"/>
    </source>
</evidence>
<dbReference type="Gene3D" id="1.20.140.10">
    <property type="entry name" value="Butyryl-CoA Dehydrogenase, subunit A, domain 3"/>
    <property type="match status" value="1"/>
</dbReference>
<evidence type="ECO:0000256" key="3">
    <source>
        <dbReference type="ARBA" id="ARBA00022630"/>
    </source>
</evidence>
<dbReference type="SUPFAM" id="SSF47203">
    <property type="entry name" value="Acyl-CoA dehydrogenase C-terminal domain-like"/>
    <property type="match status" value="1"/>
</dbReference>
<dbReference type="FunFam" id="2.40.110.10:FF:000008">
    <property type="entry name" value="Glutaryl-CoA dehydrogenase, mitochondrial"/>
    <property type="match status" value="1"/>
</dbReference>
<dbReference type="FunFam" id="1.10.540.10:FF:000003">
    <property type="entry name" value="glutaryl-CoA dehydrogenase, mitochondrial"/>
    <property type="match status" value="1"/>
</dbReference>
<feature type="domain" description="Acyl-CoA dehydrogenase/oxidase N-terminal" evidence="13">
    <location>
        <begin position="20"/>
        <end position="132"/>
    </location>
</feature>
<evidence type="ECO:0000256" key="5">
    <source>
        <dbReference type="ARBA" id="ARBA00022946"/>
    </source>
</evidence>
<dbReference type="RefSeq" id="WP_094840339.1">
    <property type="nucleotide sequence ID" value="NZ_NEVS01000001.1"/>
</dbReference>
<dbReference type="GO" id="GO:0033539">
    <property type="term" value="P:fatty acid beta-oxidation using acyl-CoA dehydrogenase"/>
    <property type="evidence" value="ECO:0007669"/>
    <property type="project" value="TreeGrafter"/>
</dbReference>
<sequence>MSSNPSFHWQDPLLLDSQLSDEERMVRDAAAAYAQDKLAPRVLEAFRHEKTDPAIFREMGELGLLGPTIPTEYGGAGMNYVCYGLIAREVERIDSGYRSMMSVQSSLVMVPINEFGSEEQKQKYLPKLASGEWIGCFGLTEPNHGSDPGSMETRAVLTGSGYKLTGSKMWITNSPIADVFVVWAKCVGGDHDGKIRGFILEKGMKGLSAPAIHGKVGLRASITGEVVMDEVEIPASQMLPNVSGLKGPFTCLNSARYGIAWGALGAAEFCWHTARQYTMDRKQFGRPLAANQLIQKKLADMQTEITLGLQGCLRLGRMKDEGTAAVEITSLMKRNSCGKSLDVARMARDMMGGNGISDEFGVARHLVNLEVVNTYEGTHDVHALILGRAQTGIQAFC</sequence>
<comment type="pathway">
    <text evidence="7">Amino-acid metabolism; lysine degradation.</text>
</comment>
<evidence type="ECO:0000259" key="12">
    <source>
        <dbReference type="Pfam" id="PF02770"/>
    </source>
</evidence>
<dbReference type="InterPro" id="IPR006091">
    <property type="entry name" value="Acyl-CoA_Oxase/DH_mid-dom"/>
</dbReference>
<dbReference type="InterPro" id="IPR046373">
    <property type="entry name" value="Acyl-CoA_Oxase/DH_mid-dom_sf"/>
</dbReference>
<evidence type="ECO:0000256" key="8">
    <source>
        <dbReference type="ARBA" id="ARBA00037927"/>
    </source>
</evidence>
<gene>
    <name evidence="14" type="ORF">CAL28_05520</name>
</gene>
<dbReference type="GO" id="GO:0046949">
    <property type="term" value="P:fatty-acyl-CoA biosynthetic process"/>
    <property type="evidence" value="ECO:0007669"/>
    <property type="project" value="TreeGrafter"/>
</dbReference>
<dbReference type="Proteomes" id="UP000215767">
    <property type="component" value="Unassembled WGS sequence"/>
</dbReference>
<dbReference type="Pfam" id="PF02770">
    <property type="entry name" value="Acyl-CoA_dh_M"/>
    <property type="match status" value="1"/>
</dbReference>
<evidence type="ECO:0000256" key="7">
    <source>
        <dbReference type="ARBA" id="ARBA00037899"/>
    </source>
</evidence>
<keyword evidence="3" id="KW-0285">Flavoprotein</keyword>
<dbReference type="InterPro" id="IPR037069">
    <property type="entry name" value="AcylCoA_DH/ox_N_sf"/>
</dbReference>
<dbReference type="PROSITE" id="PS00073">
    <property type="entry name" value="ACYL_COA_DH_2"/>
    <property type="match status" value="1"/>
</dbReference>
<evidence type="ECO:0000256" key="6">
    <source>
        <dbReference type="ARBA" id="ARBA00023002"/>
    </source>
</evidence>
<evidence type="ECO:0000313" key="14">
    <source>
        <dbReference type="EMBL" id="OZI67147.1"/>
    </source>
</evidence>
<dbReference type="EC" id="1.3.8.6" evidence="9"/>
<dbReference type="InterPro" id="IPR009075">
    <property type="entry name" value="AcylCo_DH/oxidase_C"/>
</dbReference>
<keyword evidence="5" id="KW-0809">Transit peptide</keyword>